<name>A0AAV6UAE6_9ARAC</name>
<dbReference type="EMBL" id="JAFNEN010000557">
    <property type="protein sequence ID" value="KAG8180669.1"/>
    <property type="molecule type" value="Genomic_DNA"/>
</dbReference>
<comment type="caution">
    <text evidence="1">The sequence shown here is derived from an EMBL/GenBank/DDBJ whole genome shotgun (WGS) entry which is preliminary data.</text>
</comment>
<proteinExistence type="predicted"/>
<dbReference type="AlphaFoldDB" id="A0AAV6UAE6"/>
<gene>
    <name evidence="1" type="ORF">JTE90_020895</name>
</gene>
<keyword evidence="2" id="KW-1185">Reference proteome</keyword>
<dbReference type="Proteomes" id="UP000827092">
    <property type="component" value="Unassembled WGS sequence"/>
</dbReference>
<evidence type="ECO:0000313" key="2">
    <source>
        <dbReference type="Proteomes" id="UP000827092"/>
    </source>
</evidence>
<organism evidence="1 2">
    <name type="scientific">Oedothorax gibbosus</name>
    <dbReference type="NCBI Taxonomy" id="931172"/>
    <lineage>
        <taxon>Eukaryota</taxon>
        <taxon>Metazoa</taxon>
        <taxon>Ecdysozoa</taxon>
        <taxon>Arthropoda</taxon>
        <taxon>Chelicerata</taxon>
        <taxon>Arachnida</taxon>
        <taxon>Araneae</taxon>
        <taxon>Araneomorphae</taxon>
        <taxon>Entelegynae</taxon>
        <taxon>Araneoidea</taxon>
        <taxon>Linyphiidae</taxon>
        <taxon>Erigoninae</taxon>
        <taxon>Oedothorax</taxon>
    </lineage>
</organism>
<protein>
    <submittedName>
        <fullName evidence="1">Uncharacterized protein</fullName>
    </submittedName>
</protein>
<reference evidence="1 2" key="1">
    <citation type="journal article" date="2022" name="Nat. Ecol. Evol.">
        <title>A masculinizing supergene underlies an exaggerated male reproductive morph in a spider.</title>
        <authorList>
            <person name="Hendrickx F."/>
            <person name="De Corte Z."/>
            <person name="Sonet G."/>
            <person name="Van Belleghem S.M."/>
            <person name="Kostlbacher S."/>
            <person name="Vangestel C."/>
        </authorList>
    </citation>
    <scope>NUCLEOTIDE SEQUENCE [LARGE SCALE GENOMIC DNA]</scope>
    <source>
        <strain evidence="1">W744_W776</strain>
    </source>
</reference>
<sequence length="84" mass="10064">MLTTRVFPGMPRWFGGPDWLTTMIFPGMHSFLEEFYVNWNSSMQDYHVFEKLFQLAKLPEFDIQKYRKDPLLILLLEASVNNFK</sequence>
<evidence type="ECO:0000313" key="1">
    <source>
        <dbReference type="EMBL" id="KAG8180669.1"/>
    </source>
</evidence>
<accession>A0AAV6UAE6</accession>